<dbReference type="InterPro" id="IPR029063">
    <property type="entry name" value="SAM-dependent_MTases_sf"/>
</dbReference>
<dbReference type="InterPro" id="IPR041657">
    <property type="entry name" value="HTH_17"/>
</dbReference>
<protein>
    <submittedName>
        <fullName evidence="5">Methyltransferase</fullName>
    </submittedName>
</protein>
<accession>A0A0G0VVL5</accession>
<dbReference type="SUPFAM" id="SSF53335">
    <property type="entry name" value="S-adenosyl-L-methionine-dependent methyltransferases"/>
    <property type="match status" value="1"/>
</dbReference>
<dbReference type="PANTHER" id="PTHR43397:SF1">
    <property type="entry name" value="ERGOTHIONEINE BIOSYNTHESIS PROTEIN 1"/>
    <property type="match status" value="1"/>
</dbReference>
<name>A0A0G0VVL5_9BACT</name>
<dbReference type="AlphaFoldDB" id="A0A0G0VVL5"/>
<evidence type="ECO:0000259" key="4">
    <source>
        <dbReference type="Pfam" id="PF12728"/>
    </source>
</evidence>
<dbReference type="GO" id="GO:0003677">
    <property type="term" value="F:DNA binding"/>
    <property type="evidence" value="ECO:0007669"/>
    <property type="project" value="InterPro"/>
</dbReference>
<dbReference type="InterPro" id="IPR009061">
    <property type="entry name" value="DNA-bd_dom_put_sf"/>
</dbReference>
<dbReference type="NCBIfam" id="TIGR01764">
    <property type="entry name" value="excise"/>
    <property type="match status" value="1"/>
</dbReference>
<gene>
    <name evidence="5" type="ORF">UU56_C0017G0022</name>
</gene>
<dbReference type="PANTHER" id="PTHR43397">
    <property type="entry name" value="ERGOTHIONEINE BIOSYNTHESIS PROTEIN 1"/>
    <property type="match status" value="1"/>
</dbReference>
<dbReference type="InterPro" id="IPR010093">
    <property type="entry name" value="SinI_DNA-bd"/>
</dbReference>
<feature type="domain" description="Helix-turn-helix" evidence="4">
    <location>
        <begin position="6"/>
        <end position="54"/>
    </location>
</feature>
<dbReference type="Pfam" id="PF10017">
    <property type="entry name" value="Methyltransf_33"/>
    <property type="match status" value="1"/>
</dbReference>
<dbReference type="Pfam" id="PF12728">
    <property type="entry name" value="HTH_17"/>
    <property type="match status" value="1"/>
</dbReference>
<dbReference type="GO" id="GO:0008168">
    <property type="term" value="F:methyltransferase activity"/>
    <property type="evidence" value="ECO:0007669"/>
    <property type="project" value="UniProtKB-KW"/>
</dbReference>
<evidence type="ECO:0000256" key="1">
    <source>
        <dbReference type="ARBA" id="ARBA00022603"/>
    </source>
</evidence>
<dbReference type="SUPFAM" id="SSF46955">
    <property type="entry name" value="Putative DNA-binding domain"/>
    <property type="match status" value="1"/>
</dbReference>
<dbReference type="Gene3D" id="3.40.50.150">
    <property type="entry name" value="Vaccinia Virus protein VP39"/>
    <property type="match status" value="1"/>
</dbReference>
<dbReference type="InterPro" id="IPR019257">
    <property type="entry name" value="MeTrfase_dom"/>
</dbReference>
<comment type="caution">
    <text evidence="5">The sequence shown here is derived from an EMBL/GenBank/DDBJ whole genome shotgun (WGS) entry which is preliminary data.</text>
</comment>
<evidence type="ECO:0000313" key="6">
    <source>
        <dbReference type="Proteomes" id="UP000034493"/>
    </source>
</evidence>
<dbReference type="InterPro" id="IPR051128">
    <property type="entry name" value="EgtD_Methyltrsf_superfamily"/>
</dbReference>
<keyword evidence="2 5" id="KW-0808">Transferase</keyword>
<reference evidence="5 6" key="1">
    <citation type="journal article" date="2015" name="Nature">
        <title>rRNA introns, odd ribosomes, and small enigmatic genomes across a large radiation of phyla.</title>
        <authorList>
            <person name="Brown C.T."/>
            <person name="Hug L.A."/>
            <person name="Thomas B.C."/>
            <person name="Sharon I."/>
            <person name="Castelle C.J."/>
            <person name="Singh A."/>
            <person name="Wilkins M.J."/>
            <person name="Williams K.H."/>
            <person name="Banfield J.F."/>
        </authorList>
    </citation>
    <scope>NUCLEOTIDE SEQUENCE [LARGE SCALE GENOMIC DNA]</scope>
</reference>
<feature type="domain" description="Histidine-specific methyltransferase SAM-dependent" evidence="3">
    <location>
        <begin position="68"/>
        <end position="359"/>
    </location>
</feature>
<sequence>MEKQILTIRQTAKLLQVDSNTIYRWARVGKFPASKIGKEWRVLRSDVLKFLESHKRKSQFLTEVQEAELITALMGRREIPLKFQYFGEGADRYTSFQHPKEYGGESELDILMDNQREILNFISRKRNNLLDLGCGDGKKAAFFISHLEKKIDGYFPLDLSLRMLEIASHNMSLAHPDLQQENFQDDFEQGNIANGTYYLHRRYGASNLILFLGQTIGNISDAHRVLINISESMTDEDLLIVGMAYYNQRNVPVDAYNVSGALEVMWTVPEKIGLKRTDAKIYWTWSKKRRQLECHLEFLKDWSQTFGGNLLRFPKGQRLLLAISRRFTRDDIFELFANAGFKIESLLIARERDNALVLSRPHSWEKKI</sequence>
<proteinExistence type="predicted"/>
<keyword evidence="1 5" id="KW-0489">Methyltransferase</keyword>
<dbReference type="EMBL" id="LCBC01000017">
    <property type="protein sequence ID" value="KKS03687.1"/>
    <property type="molecule type" value="Genomic_DNA"/>
</dbReference>
<organism evidence="5 6">
    <name type="scientific">Candidatus Curtissbacteria bacterium GW2011_GWA2_41_24</name>
    <dbReference type="NCBI Taxonomy" id="1618411"/>
    <lineage>
        <taxon>Bacteria</taxon>
        <taxon>Candidatus Curtissiibacteriota</taxon>
    </lineage>
</organism>
<dbReference type="Proteomes" id="UP000034493">
    <property type="component" value="Unassembled WGS sequence"/>
</dbReference>
<dbReference type="GO" id="GO:0032259">
    <property type="term" value="P:methylation"/>
    <property type="evidence" value="ECO:0007669"/>
    <property type="project" value="UniProtKB-KW"/>
</dbReference>
<evidence type="ECO:0000256" key="2">
    <source>
        <dbReference type="ARBA" id="ARBA00022679"/>
    </source>
</evidence>
<evidence type="ECO:0000259" key="3">
    <source>
        <dbReference type="Pfam" id="PF10017"/>
    </source>
</evidence>
<evidence type="ECO:0000313" key="5">
    <source>
        <dbReference type="EMBL" id="KKS03687.1"/>
    </source>
</evidence>